<dbReference type="STRING" id="914234.M2RSW9"/>
<feature type="compositionally biased region" description="Basic and acidic residues" evidence="4">
    <location>
        <begin position="437"/>
        <end position="450"/>
    </location>
</feature>
<evidence type="ECO:0000256" key="2">
    <source>
        <dbReference type="ARBA" id="ARBA00013807"/>
    </source>
</evidence>
<feature type="region of interest" description="Disordered" evidence="4">
    <location>
        <begin position="969"/>
        <end position="1064"/>
    </location>
</feature>
<dbReference type="GO" id="GO:0000149">
    <property type="term" value="F:SNARE binding"/>
    <property type="evidence" value="ECO:0007669"/>
    <property type="project" value="TreeGrafter"/>
</dbReference>
<dbReference type="AlphaFoldDB" id="M2RSW9"/>
<dbReference type="EMBL" id="KB445791">
    <property type="protein sequence ID" value="EMD41537.1"/>
    <property type="molecule type" value="Genomic_DNA"/>
</dbReference>
<organism evidence="5 6">
    <name type="scientific">Ceriporiopsis subvermispora (strain B)</name>
    <name type="common">White-rot fungus</name>
    <name type="synonym">Gelatoporia subvermispora</name>
    <dbReference type="NCBI Taxonomy" id="914234"/>
    <lineage>
        <taxon>Eukaryota</taxon>
        <taxon>Fungi</taxon>
        <taxon>Dikarya</taxon>
        <taxon>Basidiomycota</taxon>
        <taxon>Agaricomycotina</taxon>
        <taxon>Agaricomycetes</taxon>
        <taxon>Polyporales</taxon>
        <taxon>Gelatoporiaceae</taxon>
        <taxon>Gelatoporia</taxon>
    </lineage>
</organism>
<proteinExistence type="inferred from homology"/>
<evidence type="ECO:0000313" key="6">
    <source>
        <dbReference type="Proteomes" id="UP000016930"/>
    </source>
</evidence>
<dbReference type="GO" id="GO:0005768">
    <property type="term" value="C:endosome"/>
    <property type="evidence" value="ECO:0007669"/>
    <property type="project" value="TreeGrafter"/>
</dbReference>
<dbReference type="GO" id="GO:0000323">
    <property type="term" value="C:lytic vacuole"/>
    <property type="evidence" value="ECO:0007669"/>
    <property type="project" value="TreeGrafter"/>
</dbReference>
<feature type="region of interest" description="Disordered" evidence="4">
    <location>
        <begin position="411"/>
        <end position="450"/>
    </location>
</feature>
<sequence>MLASEGSARNVASGGTHKDVVDTTPRRIRHIKSIQVRNLTPFPVRDTFASALTQPAEQSQFNSHGHFSDDLDLTIGRKRTRKVSTASIHSLYGNKSEGESSQGDPARASETPARRRTLSRASTLNGPTGTSTTSPKLTRRGGSVAPTVRPSHRPRGLSVASSHTSGAFGEVSASSSSMLSSFLPDTSQKALEKILQARLVETFITISIPQNAEADRELAQPVTPPLTPPPRSGRVSSPARGHDTVLKTIPRRGTVTASVNTPSSLRTTYARGASLSVSSGQAVLAKHAKSASTSNLATRPTNSKSSLTSPKQRPAIPASLSSPLPKTPNGRGVLASPDLSPLPSPPLSTSSSAQLEPFVPDYISPVHRHSTNPSFQLDVRPGYEFAPGADLSGSTLRLEVWARAADVGACPSGTSPGHASSEARFREDEPGGQAKGKGREREHGRGDAAARPEWKILEAWEFDLEELVPLPDDLAAHPAHLPPNTLLLALGPPGRTFFLPAPSLRPLHPHADDAGVSATGYSSDPENDARKVRSAGDLILPEQGTQKSRTTPDDEPSEAGSDSEEQRSLKRRKVRSAGWQDLLKLINLQACITDTEQSLADLVRKVDASVTQPSTVLSREVSERQAWVNQLENERRTVEDDCSSLRERIRARREDLLRRRETLAIANESLAQDSQVEPDIESDLFEERARLSSLREALTPSRSALIATLSDIFPIELRSPPDLLFTVLEVPLPIPLGPSDPAPPLTVPAHKDIGEETVATALGYAAQVVQLLAAYLGKHLVYPVTCVGSRSLIKDGISAMVGPRMFPLFSRGVDTYRFEYGVFLLNKDIEMLMVDRNLRALDMRHTLPNLKNLLLTLTDGELAHPPPQRFLPSSSDSIVSLQSPILTASTPPIDITHSPSSPPDGLPDTEASAPIAAETIAHGSPPASGATTPELATPTARKSRAFLDLAPLAGFLRVRYPSASRAAKVPAAPAQEGDATPVATSSAVTQGEPEEGEDEDDRRTIRGASMPLGEDGEEGKRTTATGTAHENGGAVPAGVDGEGREKAASEGAHDAPAVLVNGTS</sequence>
<accession>M2RSW9</accession>
<reference evidence="5 6" key="1">
    <citation type="journal article" date="2012" name="Proc. Natl. Acad. Sci. U.S.A.">
        <title>Comparative genomics of Ceriporiopsis subvermispora and Phanerochaete chrysosporium provide insight into selective ligninolysis.</title>
        <authorList>
            <person name="Fernandez-Fueyo E."/>
            <person name="Ruiz-Duenas F.J."/>
            <person name="Ferreira P."/>
            <person name="Floudas D."/>
            <person name="Hibbett D.S."/>
            <person name="Canessa P."/>
            <person name="Larrondo L.F."/>
            <person name="James T.Y."/>
            <person name="Seelenfreund D."/>
            <person name="Lobos S."/>
            <person name="Polanco R."/>
            <person name="Tello M."/>
            <person name="Honda Y."/>
            <person name="Watanabe T."/>
            <person name="Watanabe T."/>
            <person name="Ryu J.S."/>
            <person name="Kubicek C.P."/>
            <person name="Schmoll M."/>
            <person name="Gaskell J."/>
            <person name="Hammel K.E."/>
            <person name="St John F.J."/>
            <person name="Vanden Wymelenberg A."/>
            <person name="Sabat G."/>
            <person name="Splinter BonDurant S."/>
            <person name="Syed K."/>
            <person name="Yadav J.S."/>
            <person name="Doddapaneni H."/>
            <person name="Subramanian V."/>
            <person name="Lavin J.L."/>
            <person name="Oguiza J.A."/>
            <person name="Perez G."/>
            <person name="Pisabarro A.G."/>
            <person name="Ramirez L."/>
            <person name="Santoyo F."/>
            <person name="Master E."/>
            <person name="Coutinho P.M."/>
            <person name="Henrissat B."/>
            <person name="Lombard V."/>
            <person name="Magnuson J.K."/>
            <person name="Kuees U."/>
            <person name="Hori C."/>
            <person name="Igarashi K."/>
            <person name="Samejima M."/>
            <person name="Held B.W."/>
            <person name="Barry K.W."/>
            <person name="LaButti K.M."/>
            <person name="Lapidus A."/>
            <person name="Lindquist E.A."/>
            <person name="Lucas S.M."/>
            <person name="Riley R."/>
            <person name="Salamov A.A."/>
            <person name="Hoffmeister D."/>
            <person name="Schwenk D."/>
            <person name="Hadar Y."/>
            <person name="Yarden O."/>
            <person name="de Vries R.P."/>
            <person name="Wiebenga A."/>
            <person name="Stenlid J."/>
            <person name="Eastwood D."/>
            <person name="Grigoriev I.V."/>
            <person name="Berka R.M."/>
            <person name="Blanchette R.A."/>
            <person name="Kersten P."/>
            <person name="Martinez A.T."/>
            <person name="Vicuna R."/>
            <person name="Cullen D."/>
        </authorList>
    </citation>
    <scope>NUCLEOTIDE SEQUENCE [LARGE SCALE GENOMIC DNA]</scope>
    <source>
        <strain evidence="5 6">B</strain>
    </source>
</reference>
<feature type="region of interest" description="Disordered" evidence="4">
    <location>
        <begin position="82"/>
        <end position="170"/>
    </location>
</feature>
<dbReference type="InterPro" id="IPR018791">
    <property type="entry name" value="UV_resistance/autophagy_Atg14"/>
</dbReference>
<name>M2RSW9_CERS8</name>
<dbReference type="HOGENOM" id="CLU_011081_0_0_1"/>
<gene>
    <name evidence="5" type="ORF">CERSUDRAFT_110089</name>
</gene>
<feature type="region of interest" description="Disordered" evidence="4">
    <location>
        <begin position="213"/>
        <end position="262"/>
    </location>
</feature>
<feature type="compositionally biased region" description="Pro residues" evidence="4">
    <location>
        <begin position="222"/>
        <end position="231"/>
    </location>
</feature>
<evidence type="ECO:0000256" key="3">
    <source>
        <dbReference type="ARBA" id="ARBA00023054"/>
    </source>
</evidence>
<dbReference type="GO" id="GO:0032991">
    <property type="term" value="C:protein-containing complex"/>
    <property type="evidence" value="ECO:0007669"/>
    <property type="project" value="UniProtKB-ARBA"/>
</dbReference>
<dbReference type="OrthoDB" id="72772at2759"/>
<feature type="region of interest" description="Disordered" evidence="4">
    <location>
        <begin position="509"/>
        <end position="572"/>
    </location>
</feature>
<keyword evidence="3" id="KW-0175">Coiled coil</keyword>
<dbReference type="GO" id="GO:0035493">
    <property type="term" value="P:SNARE complex assembly"/>
    <property type="evidence" value="ECO:0007669"/>
    <property type="project" value="TreeGrafter"/>
</dbReference>
<protein>
    <recommendedName>
        <fullName evidence="2">Autophagy-related protein 14</fullName>
    </recommendedName>
</protein>
<evidence type="ECO:0000313" key="5">
    <source>
        <dbReference type="EMBL" id="EMD41537.1"/>
    </source>
</evidence>
<keyword evidence="6" id="KW-1185">Reference proteome</keyword>
<dbReference type="PANTHER" id="PTHR15157">
    <property type="entry name" value="UV RADIATION RESISTANCE-ASSOCIATED GENE PROTEIN"/>
    <property type="match status" value="1"/>
</dbReference>
<feature type="region of interest" description="Disordered" evidence="4">
    <location>
        <begin position="1"/>
        <end position="24"/>
    </location>
</feature>
<dbReference type="Pfam" id="PF10186">
    <property type="entry name" value="ATG14"/>
    <property type="match status" value="1"/>
</dbReference>
<feature type="region of interest" description="Disordered" evidence="4">
    <location>
        <begin position="289"/>
        <end position="353"/>
    </location>
</feature>
<feature type="compositionally biased region" description="Acidic residues" evidence="4">
    <location>
        <begin position="553"/>
        <end position="563"/>
    </location>
</feature>
<feature type="compositionally biased region" description="Basic and acidic residues" evidence="4">
    <location>
        <begin position="1041"/>
        <end position="1053"/>
    </location>
</feature>
<feature type="compositionally biased region" description="Low complexity" evidence="4">
    <location>
        <begin position="314"/>
        <end position="324"/>
    </location>
</feature>
<feature type="compositionally biased region" description="Polar residues" evidence="4">
    <location>
        <begin position="119"/>
        <end position="136"/>
    </location>
</feature>
<dbReference type="Proteomes" id="UP000016930">
    <property type="component" value="Unassembled WGS sequence"/>
</dbReference>
<evidence type="ECO:0000256" key="1">
    <source>
        <dbReference type="ARBA" id="ARBA00009574"/>
    </source>
</evidence>
<evidence type="ECO:0000256" key="4">
    <source>
        <dbReference type="SAM" id="MobiDB-lite"/>
    </source>
</evidence>
<comment type="similarity">
    <text evidence="1">Belongs to the ATG14 family.</text>
</comment>
<feature type="compositionally biased region" description="Polar residues" evidence="4">
    <location>
        <begin position="290"/>
        <end position="311"/>
    </location>
</feature>
<feature type="region of interest" description="Disordered" evidence="4">
    <location>
        <begin position="889"/>
        <end position="910"/>
    </location>
</feature>
<dbReference type="PANTHER" id="PTHR15157:SF5">
    <property type="entry name" value="UV RADIATION RESISTANCE-ASSOCIATED GENE PROTEIN"/>
    <property type="match status" value="1"/>
</dbReference>